<sequence length="373" mass="42511">MLNILALVYRDQNKFKEALQLLTEALTIREKTLGFEHPAVAATLNNLAVLYGKKNRYKEAEPLCKRALEIREKCFGVDHPDVGKQLNNLALLCLNQGKYDKVEEYYKRAIDIYIKHYGSNDPNVAKTKNNLASAYLREGKYKLAAQLYQEVLSNEQCQNSANNVSTTPISIRDGSTVMTTLKNLGALCRRQGFYEQADYIESCATKAIEDPGAIDRALYLLRQLRIYDDNNQGTIRRAQQQPPPQEYGQLRRSGSFQKLRQSIRRGSEKLVQKLRGTSSTGWNNQSINSSQYEPQPQPQQQYHQQQRQQEDANYGPMKRASSMSVLNNVPLQQQPMNRPLGATNSVEQQNNSSFKQQYSSKFSGRLTSAENFH</sequence>
<comment type="subcellular location">
    <subcellularLocation>
        <location evidence="2 18">Cytoplasm</location>
        <location evidence="2 18">Cytoskeleton</location>
    </subcellularLocation>
    <subcellularLocation>
        <location evidence="1">Mitochondrion</location>
    </subcellularLocation>
</comment>
<evidence type="ECO:0000256" key="10">
    <source>
        <dbReference type="ARBA" id="ARBA00022871"/>
    </source>
</evidence>
<dbReference type="GO" id="GO:0007283">
    <property type="term" value="P:spermatogenesis"/>
    <property type="evidence" value="ECO:0007669"/>
    <property type="project" value="UniProtKB-KW"/>
</dbReference>
<dbReference type="AlphaFoldDB" id="A0A820X7H0"/>
<proteinExistence type="inferred from homology"/>
<feature type="compositionally biased region" description="Low complexity" evidence="19">
    <location>
        <begin position="348"/>
        <end position="363"/>
    </location>
</feature>
<dbReference type="Pfam" id="PF13424">
    <property type="entry name" value="TPR_12"/>
    <property type="match status" value="2"/>
</dbReference>
<evidence type="ECO:0000256" key="3">
    <source>
        <dbReference type="ARBA" id="ARBA00009622"/>
    </source>
</evidence>
<accession>A0A820X7H0</accession>
<feature type="region of interest" description="Disordered" evidence="19">
    <location>
        <begin position="333"/>
        <end position="373"/>
    </location>
</feature>
<dbReference type="GO" id="GO:0005874">
    <property type="term" value="C:microtubule"/>
    <property type="evidence" value="ECO:0007669"/>
    <property type="project" value="UniProtKB-UniRule"/>
</dbReference>
<dbReference type="PANTHER" id="PTHR45783:SF1">
    <property type="entry name" value="KINESIN LIGHT CHAIN 3"/>
    <property type="match status" value="1"/>
</dbReference>
<protein>
    <recommendedName>
        <fullName evidence="18">Kinesin light chain</fullName>
    </recommendedName>
</protein>
<keyword evidence="5" id="KW-0597">Phosphoprotein</keyword>
<evidence type="ECO:0000313" key="21">
    <source>
        <dbReference type="Proteomes" id="UP000663848"/>
    </source>
</evidence>
<keyword evidence="8" id="KW-0221">Differentiation</keyword>
<keyword evidence="6 18" id="KW-0493">Microtubule</keyword>
<evidence type="ECO:0000256" key="18">
    <source>
        <dbReference type="RuleBase" id="RU367020"/>
    </source>
</evidence>
<gene>
    <name evidence="20" type="ORF">QYT958_LOCUS6748</name>
</gene>
<evidence type="ECO:0000256" key="4">
    <source>
        <dbReference type="ARBA" id="ARBA00022490"/>
    </source>
</evidence>
<keyword evidence="10" id="KW-0744">Spermatogenesis</keyword>
<feature type="compositionally biased region" description="Polar residues" evidence="19">
    <location>
        <begin position="333"/>
        <end position="347"/>
    </location>
</feature>
<dbReference type="SMART" id="SM00028">
    <property type="entry name" value="TPR"/>
    <property type="match status" value="4"/>
</dbReference>
<dbReference type="GO" id="GO:0005871">
    <property type="term" value="C:kinesin complex"/>
    <property type="evidence" value="ECO:0007669"/>
    <property type="project" value="UniProtKB-UniRule"/>
</dbReference>
<evidence type="ECO:0000256" key="13">
    <source>
        <dbReference type="ARBA" id="ARBA00023175"/>
    </source>
</evidence>
<evidence type="ECO:0000256" key="19">
    <source>
        <dbReference type="SAM" id="MobiDB-lite"/>
    </source>
</evidence>
<evidence type="ECO:0000256" key="12">
    <source>
        <dbReference type="ARBA" id="ARBA00023128"/>
    </source>
</evidence>
<comment type="caution">
    <text evidence="20">The sequence shown here is derived from an EMBL/GenBank/DDBJ whole genome shotgun (WGS) entry which is preliminary data.</text>
</comment>
<evidence type="ECO:0000256" key="11">
    <source>
        <dbReference type="ARBA" id="ARBA00023054"/>
    </source>
</evidence>
<evidence type="ECO:0000256" key="6">
    <source>
        <dbReference type="ARBA" id="ARBA00022701"/>
    </source>
</evidence>
<evidence type="ECO:0000256" key="1">
    <source>
        <dbReference type="ARBA" id="ARBA00004173"/>
    </source>
</evidence>
<dbReference type="InterPro" id="IPR011990">
    <property type="entry name" value="TPR-like_helical_dom_sf"/>
</dbReference>
<dbReference type="GO" id="GO:0019894">
    <property type="term" value="F:kinesin binding"/>
    <property type="evidence" value="ECO:0007669"/>
    <property type="project" value="TreeGrafter"/>
</dbReference>
<keyword evidence="11" id="KW-0175">Coiled coil</keyword>
<reference evidence="20" key="1">
    <citation type="submission" date="2021-02" db="EMBL/GenBank/DDBJ databases">
        <authorList>
            <person name="Nowell W R."/>
        </authorList>
    </citation>
    <scope>NUCLEOTIDE SEQUENCE</scope>
</reference>
<evidence type="ECO:0000256" key="2">
    <source>
        <dbReference type="ARBA" id="ARBA00004245"/>
    </source>
</evidence>
<evidence type="ECO:0000256" key="17">
    <source>
        <dbReference type="PROSITE-ProRule" id="PRU00339"/>
    </source>
</evidence>
<evidence type="ECO:0000256" key="15">
    <source>
        <dbReference type="ARBA" id="ARBA00045520"/>
    </source>
</evidence>
<keyword evidence="13 18" id="KW-0505">Motor protein</keyword>
<keyword evidence="9 17" id="KW-0802">TPR repeat</keyword>
<feature type="compositionally biased region" description="Low complexity" evidence="19">
    <location>
        <begin position="291"/>
        <end position="307"/>
    </location>
</feature>
<keyword evidence="4 18" id="KW-0963">Cytoplasm</keyword>
<comment type="function">
    <text evidence="18">Kinesin is a microtubule-associated force-producing protein that play a role in organelle transport.</text>
</comment>
<feature type="compositionally biased region" description="Polar residues" evidence="19">
    <location>
        <begin position="275"/>
        <end position="290"/>
    </location>
</feature>
<dbReference type="EMBL" id="CAJOBR010000614">
    <property type="protein sequence ID" value="CAF4528947.1"/>
    <property type="molecule type" value="Genomic_DNA"/>
</dbReference>
<comment type="function">
    <text evidence="15">Kinesin is a microtubule-associated force-producing protein that may play a role in organelle transport. Plays a role during spermiogenesis in the development of the sperm tail midpiece and in the normal function of spermatozoa. May play a role in the formation of the mitochondrial sheath formation in the developing spermatid midpiece.</text>
</comment>
<evidence type="ECO:0000256" key="9">
    <source>
        <dbReference type="ARBA" id="ARBA00022803"/>
    </source>
</evidence>
<dbReference type="Proteomes" id="UP000663848">
    <property type="component" value="Unassembled WGS sequence"/>
</dbReference>
<dbReference type="InterPro" id="IPR019734">
    <property type="entry name" value="TPR_rpt"/>
</dbReference>
<dbReference type="GO" id="GO:0030154">
    <property type="term" value="P:cell differentiation"/>
    <property type="evidence" value="ECO:0007669"/>
    <property type="project" value="UniProtKB-KW"/>
</dbReference>
<dbReference type="Gene3D" id="1.25.40.10">
    <property type="entry name" value="Tetratricopeptide repeat domain"/>
    <property type="match status" value="1"/>
</dbReference>
<evidence type="ECO:0000256" key="14">
    <source>
        <dbReference type="ARBA" id="ARBA00023212"/>
    </source>
</evidence>
<comment type="subunit">
    <text evidence="18">Oligomeric complex composed of two heavy chains and two light chains.</text>
</comment>
<dbReference type="PRINTS" id="PR00381">
    <property type="entry name" value="KINESINLIGHT"/>
</dbReference>
<comment type="subunit">
    <text evidence="16">Oligomer composed of two heavy chains and two light chains. Associates with microtubulin in an ATP-dependent manner. Interacts with KIF5C. Interacts with ODF1. Interacts with LRGUK. Interacts with VDAC2.</text>
</comment>
<evidence type="ECO:0000256" key="8">
    <source>
        <dbReference type="ARBA" id="ARBA00022782"/>
    </source>
</evidence>
<evidence type="ECO:0000256" key="7">
    <source>
        <dbReference type="ARBA" id="ARBA00022737"/>
    </source>
</evidence>
<keyword evidence="14 18" id="KW-0206">Cytoskeleton</keyword>
<name>A0A820X7H0_9BILA</name>
<keyword evidence="7" id="KW-0677">Repeat</keyword>
<dbReference type="InterPro" id="IPR002151">
    <property type="entry name" value="Kinesin_light"/>
</dbReference>
<feature type="region of interest" description="Disordered" evidence="19">
    <location>
        <begin position="232"/>
        <end position="319"/>
    </location>
</feature>
<comment type="similarity">
    <text evidence="3 18">Belongs to the kinesin light chain family.</text>
</comment>
<dbReference type="GO" id="GO:0007018">
    <property type="term" value="P:microtubule-based movement"/>
    <property type="evidence" value="ECO:0007669"/>
    <property type="project" value="TreeGrafter"/>
</dbReference>
<dbReference type="PROSITE" id="PS50005">
    <property type="entry name" value="TPR"/>
    <property type="match status" value="1"/>
</dbReference>
<dbReference type="GO" id="GO:0005739">
    <property type="term" value="C:mitochondrion"/>
    <property type="evidence" value="ECO:0007669"/>
    <property type="project" value="UniProtKB-SubCell"/>
</dbReference>
<evidence type="ECO:0000313" key="20">
    <source>
        <dbReference type="EMBL" id="CAF4528947.1"/>
    </source>
</evidence>
<dbReference type="PANTHER" id="PTHR45783">
    <property type="entry name" value="KINESIN LIGHT CHAIN"/>
    <property type="match status" value="1"/>
</dbReference>
<evidence type="ECO:0000256" key="5">
    <source>
        <dbReference type="ARBA" id="ARBA00022553"/>
    </source>
</evidence>
<organism evidence="20 21">
    <name type="scientific">Rotaria socialis</name>
    <dbReference type="NCBI Taxonomy" id="392032"/>
    <lineage>
        <taxon>Eukaryota</taxon>
        <taxon>Metazoa</taxon>
        <taxon>Spiralia</taxon>
        <taxon>Gnathifera</taxon>
        <taxon>Rotifera</taxon>
        <taxon>Eurotatoria</taxon>
        <taxon>Bdelloidea</taxon>
        <taxon>Philodinida</taxon>
        <taxon>Philodinidae</taxon>
        <taxon>Rotaria</taxon>
    </lineage>
</organism>
<keyword evidence="12" id="KW-0496">Mitochondrion</keyword>
<feature type="repeat" description="TPR" evidence="17">
    <location>
        <begin position="125"/>
        <end position="158"/>
    </location>
</feature>
<evidence type="ECO:0000256" key="16">
    <source>
        <dbReference type="ARBA" id="ARBA00046448"/>
    </source>
</evidence>
<dbReference type="SUPFAM" id="SSF48452">
    <property type="entry name" value="TPR-like"/>
    <property type="match status" value="1"/>
</dbReference>